<dbReference type="Proteomes" id="UP000637788">
    <property type="component" value="Unassembled WGS sequence"/>
</dbReference>
<sequence length="63" mass="6745">MMSGGRDGMWDLVCRAVPARSRAGGRSAAFLEQEATGKPSRRITSGYCAGLLSIARRRRACTA</sequence>
<gene>
    <name evidence="1" type="ORF">GCM10010094_20070</name>
</gene>
<comment type="caution">
    <text evidence="1">The sequence shown here is derived from an EMBL/GenBank/DDBJ whole genome shotgun (WGS) entry which is preliminary data.</text>
</comment>
<protein>
    <submittedName>
        <fullName evidence="1">Uncharacterized protein</fullName>
    </submittedName>
</protein>
<reference evidence="1" key="1">
    <citation type="journal article" date="2014" name="Int. J. Syst. Evol. Microbiol.">
        <title>Complete genome sequence of Corynebacterium casei LMG S-19264T (=DSM 44701T), isolated from a smear-ripened cheese.</title>
        <authorList>
            <consortium name="US DOE Joint Genome Institute (JGI-PGF)"/>
            <person name="Walter F."/>
            <person name="Albersmeier A."/>
            <person name="Kalinowski J."/>
            <person name="Ruckert C."/>
        </authorList>
    </citation>
    <scope>NUCLEOTIDE SEQUENCE</scope>
    <source>
        <strain evidence="1">JCM 3035</strain>
    </source>
</reference>
<dbReference type="EMBL" id="BMPQ01000004">
    <property type="protein sequence ID" value="GGK59664.1"/>
    <property type="molecule type" value="Genomic_DNA"/>
</dbReference>
<keyword evidence="2" id="KW-1185">Reference proteome</keyword>
<accession>A0A917QN86</accession>
<reference evidence="1" key="2">
    <citation type="submission" date="2020-09" db="EMBL/GenBank/DDBJ databases">
        <authorList>
            <person name="Sun Q."/>
            <person name="Ohkuma M."/>
        </authorList>
    </citation>
    <scope>NUCLEOTIDE SEQUENCE</scope>
    <source>
        <strain evidence="1">JCM 3035</strain>
    </source>
</reference>
<evidence type="ECO:0000313" key="1">
    <source>
        <dbReference type="EMBL" id="GGK59664.1"/>
    </source>
</evidence>
<proteinExistence type="predicted"/>
<organism evidence="1 2">
    <name type="scientific">Streptomyces flaveus</name>
    <dbReference type="NCBI Taxonomy" id="66370"/>
    <lineage>
        <taxon>Bacteria</taxon>
        <taxon>Bacillati</taxon>
        <taxon>Actinomycetota</taxon>
        <taxon>Actinomycetes</taxon>
        <taxon>Kitasatosporales</taxon>
        <taxon>Streptomycetaceae</taxon>
        <taxon>Streptomyces</taxon>
        <taxon>Streptomyces aurantiacus group</taxon>
    </lineage>
</organism>
<evidence type="ECO:0000313" key="2">
    <source>
        <dbReference type="Proteomes" id="UP000637788"/>
    </source>
</evidence>
<name>A0A917QN86_9ACTN</name>
<dbReference type="AlphaFoldDB" id="A0A917QN86"/>